<proteinExistence type="predicted"/>
<organism evidence="2 3">
    <name type="scientific">Suillus plorans</name>
    <dbReference type="NCBI Taxonomy" id="116603"/>
    <lineage>
        <taxon>Eukaryota</taxon>
        <taxon>Fungi</taxon>
        <taxon>Dikarya</taxon>
        <taxon>Basidiomycota</taxon>
        <taxon>Agaricomycotina</taxon>
        <taxon>Agaricomycetes</taxon>
        <taxon>Agaricomycetidae</taxon>
        <taxon>Boletales</taxon>
        <taxon>Suillineae</taxon>
        <taxon>Suillaceae</taxon>
        <taxon>Suillus</taxon>
    </lineage>
</organism>
<comment type="caution">
    <text evidence="2">The sequence shown here is derived from an EMBL/GenBank/DDBJ whole genome shotgun (WGS) entry which is preliminary data.</text>
</comment>
<sequence length="183" mass="20907">MTMPVHDPKPVDISSRRTHDPNGNPLRTRRFGAMELDDTYPDASGNIPDHHWPQLTCVRSCDWTDQPCGLFIEVDKVRIEDHLWFWHGVEAKKSTPCKFEGCSDAGTMMYLSRHIEGVHFATSYRCPYCKKLSSRTDSLARHQKGCKQLLASRAHAEHWKYEFSLQAMIKSVSGYIVPAKNAT</sequence>
<evidence type="ECO:0008006" key="4">
    <source>
        <dbReference type="Google" id="ProtNLM"/>
    </source>
</evidence>
<evidence type="ECO:0000313" key="2">
    <source>
        <dbReference type="EMBL" id="KAG1795605.1"/>
    </source>
</evidence>
<feature type="region of interest" description="Disordered" evidence="1">
    <location>
        <begin position="1"/>
        <end position="28"/>
    </location>
</feature>
<name>A0A9P7DJE2_9AGAM</name>
<dbReference type="AlphaFoldDB" id="A0A9P7DJE2"/>
<dbReference type="GeneID" id="64596443"/>
<evidence type="ECO:0000313" key="3">
    <source>
        <dbReference type="Proteomes" id="UP000719766"/>
    </source>
</evidence>
<protein>
    <recommendedName>
        <fullName evidence="4">C2H2-type domain-containing protein</fullName>
    </recommendedName>
</protein>
<gene>
    <name evidence="2" type="ORF">HD556DRAFT_1362769</name>
</gene>
<keyword evidence="3" id="KW-1185">Reference proteome</keyword>
<feature type="compositionally biased region" description="Basic and acidic residues" evidence="1">
    <location>
        <begin position="1"/>
        <end position="20"/>
    </location>
</feature>
<dbReference type="RefSeq" id="XP_041161359.1">
    <property type="nucleotide sequence ID" value="XM_041302679.1"/>
</dbReference>
<evidence type="ECO:0000256" key="1">
    <source>
        <dbReference type="SAM" id="MobiDB-lite"/>
    </source>
</evidence>
<reference evidence="2" key="1">
    <citation type="journal article" date="2020" name="New Phytol.">
        <title>Comparative genomics reveals dynamic genome evolution in host specialist ectomycorrhizal fungi.</title>
        <authorList>
            <person name="Lofgren L.A."/>
            <person name="Nguyen N.H."/>
            <person name="Vilgalys R."/>
            <person name="Ruytinx J."/>
            <person name="Liao H.L."/>
            <person name="Branco S."/>
            <person name="Kuo A."/>
            <person name="LaButti K."/>
            <person name="Lipzen A."/>
            <person name="Andreopoulos W."/>
            <person name="Pangilinan J."/>
            <person name="Riley R."/>
            <person name="Hundley H."/>
            <person name="Na H."/>
            <person name="Barry K."/>
            <person name="Grigoriev I.V."/>
            <person name="Stajich J.E."/>
            <person name="Kennedy P.G."/>
        </authorList>
    </citation>
    <scope>NUCLEOTIDE SEQUENCE</scope>
    <source>
        <strain evidence="2">S12</strain>
    </source>
</reference>
<dbReference type="OrthoDB" id="6910977at2759"/>
<accession>A0A9P7DJE2</accession>
<dbReference type="Proteomes" id="UP000719766">
    <property type="component" value="Unassembled WGS sequence"/>
</dbReference>
<dbReference type="EMBL" id="JABBWE010000021">
    <property type="protein sequence ID" value="KAG1795605.1"/>
    <property type="molecule type" value="Genomic_DNA"/>
</dbReference>